<feature type="domain" description="Glycoside hydrolase family 42 N-terminal" evidence="3">
    <location>
        <begin position="6"/>
        <end position="50"/>
    </location>
</feature>
<sequence length="60" mass="6834">MGWIIINLQKEVDVISWDSYPAWHSGRETTAELASNVAFVHDLYRSLKGRTAVSRHGEYA</sequence>
<evidence type="ECO:0000259" key="3">
    <source>
        <dbReference type="Pfam" id="PF02449"/>
    </source>
</evidence>
<evidence type="ECO:0000313" key="4">
    <source>
        <dbReference type="EMBL" id="BBP93378.1"/>
    </source>
</evidence>
<dbReference type="GO" id="GO:0009341">
    <property type="term" value="C:beta-galactosidase complex"/>
    <property type="evidence" value="ECO:0007669"/>
    <property type="project" value="InterPro"/>
</dbReference>
<dbReference type="Pfam" id="PF02449">
    <property type="entry name" value="Glyco_hydro_42"/>
    <property type="match status" value="1"/>
</dbReference>
<dbReference type="GO" id="GO:0005975">
    <property type="term" value="P:carbohydrate metabolic process"/>
    <property type="evidence" value="ECO:0007669"/>
    <property type="project" value="InterPro"/>
</dbReference>
<dbReference type="Proteomes" id="UP000464658">
    <property type="component" value="Chromosome"/>
</dbReference>
<keyword evidence="2" id="KW-0326">Glycosidase</keyword>
<reference evidence="4 5" key="1">
    <citation type="submission" date="2019-12" db="EMBL/GenBank/DDBJ databases">
        <title>Full genome sequence of a Bacillus safensis strain isolated from commercially available natto in Indonesia.</title>
        <authorList>
            <person name="Yoshida M."/>
            <person name="Uomi M."/>
            <person name="Waturangi D."/>
            <person name="Ekaputri J.J."/>
            <person name="Setiamarga D.H.E."/>
        </authorList>
    </citation>
    <scope>NUCLEOTIDE SEQUENCE [LARGE SCALE GENOMIC DNA]</scope>
    <source>
        <strain evidence="4 5">IDN1</strain>
    </source>
</reference>
<keyword evidence="1" id="KW-0378">Hydrolase</keyword>
<dbReference type="AlphaFoldDB" id="A0A5S9MJU2"/>
<evidence type="ECO:0000313" key="5">
    <source>
        <dbReference type="Proteomes" id="UP000464658"/>
    </source>
</evidence>
<evidence type="ECO:0000256" key="1">
    <source>
        <dbReference type="ARBA" id="ARBA00022801"/>
    </source>
</evidence>
<dbReference type="EMBL" id="AP021906">
    <property type="protein sequence ID" value="BBP93378.1"/>
    <property type="molecule type" value="Genomic_DNA"/>
</dbReference>
<evidence type="ECO:0000256" key="2">
    <source>
        <dbReference type="ARBA" id="ARBA00023295"/>
    </source>
</evidence>
<protein>
    <recommendedName>
        <fullName evidence="3">Glycoside hydrolase family 42 N-terminal domain-containing protein</fullName>
    </recommendedName>
</protein>
<accession>A0A5S9MJU2</accession>
<dbReference type="InterPro" id="IPR013529">
    <property type="entry name" value="Glyco_hydro_42_N"/>
</dbReference>
<gene>
    <name evidence="4" type="ORF">BsIDN1_69960</name>
</gene>
<organism evidence="4 5">
    <name type="scientific">Bacillus safensis</name>
    <dbReference type="NCBI Taxonomy" id="561879"/>
    <lineage>
        <taxon>Bacteria</taxon>
        <taxon>Bacillati</taxon>
        <taxon>Bacillota</taxon>
        <taxon>Bacilli</taxon>
        <taxon>Bacillales</taxon>
        <taxon>Bacillaceae</taxon>
        <taxon>Bacillus</taxon>
    </lineage>
</organism>
<name>A0A5S9MJU2_BACIA</name>
<dbReference type="GO" id="GO:0004565">
    <property type="term" value="F:beta-galactosidase activity"/>
    <property type="evidence" value="ECO:0007669"/>
    <property type="project" value="InterPro"/>
</dbReference>
<proteinExistence type="predicted"/>
<dbReference type="Gene3D" id="3.20.20.80">
    <property type="entry name" value="Glycosidases"/>
    <property type="match status" value="1"/>
</dbReference>